<dbReference type="InterPro" id="IPR036111">
    <property type="entry name" value="Mal/L-sulfo/L-lacto_DH-like_sf"/>
</dbReference>
<dbReference type="EMBL" id="JAGSSV010000001">
    <property type="protein sequence ID" value="MBR7887486.1"/>
    <property type="molecule type" value="Genomic_DNA"/>
</dbReference>
<dbReference type="Gene3D" id="1.10.1530.10">
    <property type="match status" value="1"/>
</dbReference>
<organism evidence="3 4">
    <name type="scientific">Marinomonas vulgaris</name>
    <dbReference type="NCBI Taxonomy" id="2823372"/>
    <lineage>
        <taxon>Bacteria</taxon>
        <taxon>Pseudomonadati</taxon>
        <taxon>Pseudomonadota</taxon>
        <taxon>Gammaproteobacteria</taxon>
        <taxon>Oceanospirillales</taxon>
        <taxon>Oceanospirillaceae</taxon>
        <taxon>Marinomonas</taxon>
    </lineage>
</organism>
<evidence type="ECO:0000256" key="2">
    <source>
        <dbReference type="ARBA" id="ARBA00023002"/>
    </source>
</evidence>
<evidence type="ECO:0000256" key="1">
    <source>
        <dbReference type="ARBA" id="ARBA00006056"/>
    </source>
</evidence>
<dbReference type="PANTHER" id="PTHR11091">
    <property type="entry name" value="OXIDOREDUCTASE-RELATED"/>
    <property type="match status" value="1"/>
</dbReference>
<sequence>MIDEKILVSLKDIEQNTTQALISHGAAPWVAAEVAKAVKQAEAEGNLICGLFYLDSYCKQLASGRVKGAVDPIVSQPKGSAVKVDAQLGFAQAAFAKGFDKAVELAKLNGTASLAICHSHTCTSMGYFTEQIAKAGLIGIGMTNAPACVSPPGASKAVLGTNPISMAVPSKEGGVAFKFDQSTSAIAIGKIRIAAAAGEKIPFGWAVDKNGEPTDDPVAGLEGSLVSAGGYKGYGFGLMAEILAAAVTGSNNSVDAPALKTTEGAPHDLGQFYFLLDPTLYSGDAFWERLETLQQAVNSQENARLPGSQPKEVTEVLISKTLWDSVLNNLCPTST</sequence>
<gene>
    <name evidence="3" type="ORF">J9B83_00930</name>
</gene>
<evidence type="ECO:0000313" key="3">
    <source>
        <dbReference type="EMBL" id="MBR7887486.1"/>
    </source>
</evidence>
<dbReference type="Proteomes" id="UP000679722">
    <property type="component" value="Unassembled WGS sequence"/>
</dbReference>
<dbReference type="InterPro" id="IPR003767">
    <property type="entry name" value="Malate/L-lactate_DH-like"/>
</dbReference>
<reference evidence="4" key="2">
    <citation type="submission" date="2023-07" db="EMBL/GenBank/DDBJ databases">
        <title>Marinomonas vulgaris A79, complete genome.</title>
        <authorList>
            <person name="Ying J.-J."/>
        </authorList>
    </citation>
    <scope>NUCLEOTIDE SEQUENCE [LARGE SCALE GENOMIC DNA]</scope>
    <source>
        <strain evidence="4">A79</strain>
    </source>
</reference>
<dbReference type="InterPro" id="IPR043144">
    <property type="entry name" value="Mal/L-sulf/L-lact_DH-like_ah"/>
</dbReference>
<dbReference type="SUPFAM" id="SSF89733">
    <property type="entry name" value="L-sulfolactate dehydrogenase-like"/>
    <property type="match status" value="1"/>
</dbReference>
<dbReference type="Gene3D" id="3.30.1370.60">
    <property type="entry name" value="Hypothetical oxidoreductase yiak, domain 2"/>
    <property type="match status" value="1"/>
</dbReference>
<protein>
    <submittedName>
        <fullName evidence="3">Ldh family oxidoreductase</fullName>
    </submittedName>
</protein>
<comment type="similarity">
    <text evidence="1">Belongs to the LDH2/MDH2 oxidoreductase family.</text>
</comment>
<dbReference type="Pfam" id="PF02615">
    <property type="entry name" value="Ldh_2"/>
    <property type="match status" value="1"/>
</dbReference>
<keyword evidence="4" id="KW-1185">Reference proteome</keyword>
<reference evidence="3 4" key="1">
    <citation type="submission" date="2021-04" db="EMBL/GenBank/DDBJ databases">
        <authorList>
            <person name="Sun C."/>
        </authorList>
    </citation>
    <scope>NUCLEOTIDE SEQUENCE [LARGE SCALE GENOMIC DNA]</scope>
    <source>
        <strain evidence="3 4">A79</strain>
    </source>
</reference>
<name>A0ABS5H706_9GAMM</name>
<keyword evidence="2" id="KW-0560">Oxidoreductase</keyword>
<evidence type="ECO:0000313" key="4">
    <source>
        <dbReference type="Proteomes" id="UP000679722"/>
    </source>
</evidence>
<dbReference type="RefSeq" id="WP_211534795.1">
    <property type="nucleotide sequence ID" value="NZ_JAGSSV010000001.1"/>
</dbReference>
<proteinExistence type="inferred from homology"/>
<dbReference type="PANTHER" id="PTHR11091:SF0">
    <property type="entry name" value="MALATE DEHYDROGENASE"/>
    <property type="match status" value="1"/>
</dbReference>
<comment type="caution">
    <text evidence="3">The sequence shown here is derived from an EMBL/GenBank/DDBJ whole genome shotgun (WGS) entry which is preliminary data.</text>
</comment>
<accession>A0ABS5H706</accession>
<dbReference type="InterPro" id="IPR043143">
    <property type="entry name" value="Mal/L-sulf/L-lact_DH-like_NADP"/>
</dbReference>